<organism evidence="2 3">
    <name type="scientific">Novosphingobium anseongense</name>
    <dbReference type="NCBI Taxonomy" id="3133436"/>
    <lineage>
        <taxon>Bacteria</taxon>
        <taxon>Pseudomonadati</taxon>
        <taxon>Pseudomonadota</taxon>
        <taxon>Alphaproteobacteria</taxon>
        <taxon>Sphingomonadales</taxon>
        <taxon>Sphingomonadaceae</taxon>
        <taxon>Novosphingobium</taxon>
    </lineage>
</organism>
<sequence>MHRTRAILLSGTALLASAGTAHADTGSAAGTTISNTASVSYTVNGTPQTTNSTTSSFVVDRKANFTVTLDQSGFTQGTVNQQNVFVKFKVTNTTNGTQDFILDPDQQNISLGILPGTDNFDLTGLKAYVDKNGNGVYDPGVDTAEYIDELAPDASATVFLVGNVPNSQSINLAFTSMHVTIAAGGTANSLGSALVATDLNLANADNTIDIVFADDDSDAAYLGDIARNGQGRAYGGIQITANNVSLSVTKTAAVISDGVNALLPKALPGAEVQYCFVVHNATANTAATSVVLNDVIPANTTYVPGSISLGPVGILGACLLTGTTEDDDDSDSGESDGYTASFNGTSKTVTMNIPTVAGGASVGALFHVKIN</sequence>
<feature type="signal peptide" evidence="1">
    <location>
        <begin position="1"/>
        <end position="23"/>
    </location>
</feature>
<dbReference type="NCBIfam" id="TIGR01451">
    <property type="entry name" value="B_ant_repeat"/>
    <property type="match status" value="1"/>
</dbReference>
<dbReference type="Proteomes" id="UP001361239">
    <property type="component" value="Unassembled WGS sequence"/>
</dbReference>
<dbReference type="RefSeq" id="WP_339588912.1">
    <property type="nucleotide sequence ID" value="NZ_JBBHJZ010000005.1"/>
</dbReference>
<reference evidence="2 3" key="1">
    <citation type="submission" date="2024-03" db="EMBL/GenBank/DDBJ databases">
        <authorList>
            <person name="Jo J.-H."/>
        </authorList>
    </citation>
    <scope>NUCLEOTIDE SEQUENCE [LARGE SCALE GENOMIC DNA]</scope>
    <source>
        <strain evidence="2 3">PS1R-30</strain>
    </source>
</reference>
<evidence type="ECO:0000313" key="3">
    <source>
        <dbReference type="Proteomes" id="UP001361239"/>
    </source>
</evidence>
<comment type="caution">
    <text evidence="2">The sequence shown here is derived from an EMBL/GenBank/DDBJ whole genome shotgun (WGS) entry which is preliminary data.</text>
</comment>
<protein>
    <recommendedName>
        <fullName evidence="4">DUF11 domain-containing protein</fullName>
    </recommendedName>
</protein>
<keyword evidence="1" id="KW-0732">Signal</keyword>
<dbReference type="InterPro" id="IPR047589">
    <property type="entry name" value="DUF11_rpt"/>
</dbReference>
<evidence type="ECO:0000313" key="2">
    <source>
        <dbReference type="EMBL" id="MEJ5978968.1"/>
    </source>
</evidence>
<keyword evidence="3" id="KW-1185">Reference proteome</keyword>
<dbReference type="EMBL" id="JBBHJZ010000005">
    <property type="protein sequence ID" value="MEJ5978968.1"/>
    <property type="molecule type" value="Genomic_DNA"/>
</dbReference>
<proteinExistence type="predicted"/>
<gene>
    <name evidence="2" type="ORF">WG901_20110</name>
</gene>
<feature type="chain" id="PRO_5046591762" description="DUF11 domain-containing protein" evidence="1">
    <location>
        <begin position="24"/>
        <end position="371"/>
    </location>
</feature>
<evidence type="ECO:0000256" key="1">
    <source>
        <dbReference type="SAM" id="SignalP"/>
    </source>
</evidence>
<evidence type="ECO:0008006" key="4">
    <source>
        <dbReference type="Google" id="ProtNLM"/>
    </source>
</evidence>
<name>A0ABU8S149_9SPHN</name>
<accession>A0ABU8S149</accession>